<reference evidence="1 2" key="1">
    <citation type="submission" date="2018-03" db="EMBL/GenBank/DDBJ databases">
        <authorList>
            <person name="Guldener U."/>
        </authorList>
    </citation>
    <scope>NUCLEOTIDE SEQUENCE [LARGE SCALE GENOMIC DNA]</scope>
    <source>
        <strain evidence="1 2">NBRC100155</strain>
    </source>
</reference>
<gene>
    <name evidence="1" type="ORF">UTRI_06322</name>
</gene>
<sequence length="125" mass="13804">MATRPWPSLLCTPWAAPLPFVPGGAFLRSTREDRRVDATCRFPSGKSSSELRLPAEYFAPVCHFCAQPLLHSSGLHLCPTLVSPREACNSVHQQSHLLHTPEECSLPDTQSSLLRTRLQASQPSQ</sequence>
<name>A0A5C3EIY7_9BASI</name>
<accession>A0A5C3EIY7</accession>
<dbReference type="Proteomes" id="UP000324022">
    <property type="component" value="Unassembled WGS sequence"/>
</dbReference>
<dbReference type="AlphaFoldDB" id="A0A5C3EIY7"/>
<dbReference type="EMBL" id="OOIN01000033">
    <property type="protein sequence ID" value="SPO30392.1"/>
    <property type="molecule type" value="Genomic_DNA"/>
</dbReference>
<protein>
    <submittedName>
        <fullName evidence="1">Uncharacterized protein</fullName>
    </submittedName>
</protein>
<proteinExistence type="predicted"/>
<evidence type="ECO:0000313" key="1">
    <source>
        <dbReference type="EMBL" id="SPO30392.1"/>
    </source>
</evidence>
<evidence type="ECO:0000313" key="2">
    <source>
        <dbReference type="Proteomes" id="UP000324022"/>
    </source>
</evidence>
<organism evidence="1 2">
    <name type="scientific">Ustilago trichophora</name>
    <dbReference type="NCBI Taxonomy" id="86804"/>
    <lineage>
        <taxon>Eukaryota</taxon>
        <taxon>Fungi</taxon>
        <taxon>Dikarya</taxon>
        <taxon>Basidiomycota</taxon>
        <taxon>Ustilaginomycotina</taxon>
        <taxon>Ustilaginomycetes</taxon>
        <taxon>Ustilaginales</taxon>
        <taxon>Ustilaginaceae</taxon>
        <taxon>Ustilago</taxon>
    </lineage>
</organism>
<keyword evidence="2" id="KW-1185">Reference proteome</keyword>